<evidence type="ECO:0000256" key="1">
    <source>
        <dbReference type="SAM" id="MobiDB-lite"/>
    </source>
</evidence>
<feature type="compositionally biased region" description="Basic and acidic residues" evidence="1">
    <location>
        <begin position="48"/>
        <end position="67"/>
    </location>
</feature>
<dbReference type="EMBL" id="FZQP02006907">
    <property type="protein sequence ID" value="VVD04886.1"/>
    <property type="molecule type" value="Genomic_DNA"/>
</dbReference>
<dbReference type="Proteomes" id="UP000324832">
    <property type="component" value="Unassembled WGS sequence"/>
</dbReference>
<sequence>MERIYILGFVRVPNHNVLAFTKTIRESDEIAENGHLAKLRKHSKTGKGSRERKTRKYLDARESRQAQ</sequence>
<gene>
    <name evidence="2" type="ORF">LSINAPIS_LOCUS14551</name>
</gene>
<feature type="region of interest" description="Disordered" evidence="1">
    <location>
        <begin position="35"/>
        <end position="67"/>
    </location>
</feature>
<dbReference type="AlphaFoldDB" id="A0A5E4R3G4"/>
<reference evidence="2 3" key="1">
    <citation type="submission" date="2017-07" db="EMBL/GenBank/DDBJ databases">
        <authorList>
            <person name="Talla V."/>
            <person name="Backstrom N."/>
        </authorList>
    </citation>
    <scope>NUCLEOTIDE SEQUENCE [LARGE SCALE GENOMIC DNA]</scope>
</reference>
<protein>
    <submittedName>
        <fullName evidence="2">Uncharacterized protein</fullName>
    </submittedName>
</protein>
<accession>A0A5E4R3G4</accession>
<organism evidence="2 3">
    <name type="scientific">Leptidea sinapis</name>
    <dbReference type="NCBI Taxonomy" id="189913"/>
    <lineage>
        <taxon>Eukaryota</taxon>
        <taxon>Metazoa</taxon>
        <taxon>Ecdysozoa</taxon>
        <taxon>Arthropoda</taxon>
        <taxon>Hexapoda</taxon>
        <taxon>Insecta</taxon>
        <taxon>Pterygota</taxon>
        <taxon>Neoptera</taxon>
        <taxon>Endopterygota</taxon>
        <taxon>Lepidoptera</taxon>
        <taxon>Glossata</taxon>
        <taxon>Ditrysia</taxon>
        <taxon>Papilionoidea</taxon>
        <taxon>Pieridae</taxon>
        <taxon>Dismorphiinae</taxon>
        <taxon>Leptidea</taxon>
    </lineage>
</organism>
<proteinExistence type="predicted"/>
<evidence type="ECO:0000313" key="2">
    <source>
        <dbReference type="EMBL" id="VVD04886.1"/>
    </source>
</evidence>
<evidence type="ECO:0000313" key="3">
    <source>
        <dbReference type="Proteomes" id="UP000324832"/>
    </source>
</evidence>
<keyword evidence="3" id="KW-1185">Reference proteome</keyword>
<name>A0A5E4R3G4_9NEOP</name>
<feature type="compositionally biased region" description="Basic residues" evidence="1">
    <location>
        <begin position="37"/>
        <end position="47"/>
    </location>
</feature>